<keyword evidence="1" id="KW-1133">Transmembrane helix</keyword>
<comment type="caution">
    <text evidence="2">The sequence shown here is derived from an EMBL/GenBank/DDBJ whole genome shotgun (WGS) entry which is preliminary data.</text>
</comment>
<dbReference type="GO" id="GO:0006629">
    <property type="term" value="P:lipid metabolic process"/>
    <property type="evidence" value="ECO:0007669"/>
    <property type="project" value="TreeGrafter"/>
</dbReference>
<dbReference type="EMBL" id="LVLJ01002165">
    <property type="protein sequence ID" value="OAE26538.1"/>
    <property type="molecule type" value="Genomic_DNA"/>
</dbReference>
<feature type="transmembrane region" description="Helical" evidence="1">
    <location>
        <begin position="64"/>
        <end position="87"/>
    </location>
</feature>
<dbReference type="AlphaFoldDB" id="A0A176W0D2"/>
<name>A0A176W0D2_MARPO</name>
<dbReference type="GO" id="GO:0000302">
    <property type="term" value="P:response to reactive oxygen species"/>
    <property type="evidence" value="ECO:0007669"/>
    <property type="project" value="TreeGrafter"/>
</dbReference>
<keyword evidence="1" id="KW-0472">Membrane</keyword>
<dbReference type="Proteomes" id="UP000077202">
    <property type="component" value="Unassembled WGS sequence"/>
</dbReference>
<dbReference type="InterPro" id="IPR012674">
    <property type="entry name" value="Calycin"/>
</dbReference>
<dbReference type="GO" id="GO:0005737">
    <property type="term" value="C:cytoplasm"/>
    <property type="evidence" value="ECO:0007669"/>
    <property type="project" value="TreeGrafter"/>
</dbReference>
<sequence length="493" mass="51667">MEDKKRAASVSLVTATVRVREPVKQLLKRSSSDTLGKPAIELRLSPDCTTLLARIEMILPSKQPAAFVLAAMFVLSSLSPAALGGILEEFSSGFCLNAPNVTKCPSPPTFDLVDITAFGGKWYEIGSSARFKLTKEAGMACSQTNYTVMTSTSFWGPRTANMSFLDKGVNAVGNVAQFGVQQIAGAARGLCQNARDICKMLNSGSQIDQALTLVATAAGKIFLFHPTESATLNAVRASVGTAISAVNVALDSLSKNVTQIQYLDSQLSQANGTLKDNLSRLLNLTLKAGRVQDDIQSAVRALADARGKIIQVAAKLVVAGGADLPIKAVPDLGQAVFLLAAAENAILALATEVRLATLGVTAVAGLIALDSSKAGGFASANPGVAIQNATFPGRLDAVWASKRAPYLILSVDGFPNQGYNAALIYSCTEVPGAHYKQALFIISRTPTLSQVVVDRFLGVAAFHGISTDCDDPFLYTVQTSPLCLASSTPPPSL</sequence>
<evidence type="ECO:0000256" key="1">
    <source>
        <dbReference type="SAM" id="Phobius"/>
    </source>
</evidence>
<gene>
    <name evidence="2" type="ORF">AXG93_3817s1000</name>
</gene>
<evidence type="ECO:0008006" key="4">
    <source>
        <dbReference type="Google" id="ProtNLM"/>
    </source>
</evidence>
<reference evidence="2" key="1">
    <citation type="submission" date="2016-03" db="EMBL/GenBank/DDBJ databases">
        <title>Mechanisms controlling the formation of the plant cell surface in tip-growing cells are functionally conserved among land plants.</title>
        <authorList>
            <person name="Honkanen S."/>
            <person name="Jones V.A."/>
            <person name="Morieri G."/>
            <person name="Champion C."/>
            <person name="Hetherington A.J."/>
            <person name="Kelly S."/>
            <person name="Saint-Marcoux D."/>
            <person name="Proust H."/>
            <person name="Prescott H."/>
            <person name="Dolan L."/>
        </authorList>
    </citation>
    <scope>NUCLEOTIDE SEQUENCE [LARGE SCALE GENOMIC DNA]</scope>
    <source>
        <tissue evidence="2">Whole gametophyte</tissue>
    </source>
</reference>
<keyword evidence="1" id="KW-0812">Transmembrane</keyword>
<dbReference type="Gene3D" id="2.40.128.20">
    <property type="match status" value="2"/>
</dbReference>
<protein>
    <recommendedName>
        <fullName evidence="4">Lipocalin/cytosolic fatty-acid binding domain-containing protein</fullName>
    </recommendedName>
</protein>
<evidence type="ECO:0000313" key="2">
    <source>
        <dbReference type="EMBL" id="OAE26538.1"/>
    </source>
</evidence>
<dbReference type="PANTHER" id="PTHR10612">
    <property type="entry name" value="APOLIPOPROTEIN D"/>
    <property type="match status" value="1"/>
</dbReference>
<keyword evidence="3" id="KW-1185">Reference proteome</keyword>
<organism evidence="2 3">
    <name type="scientific">Marchantia polymorpha subsp. ruderalis</name>
    <dbReference type="NCBI Taxonomy" id="1480154"/>
    <lineage>
        <taxon>Eukaryota</taxon>
        <taxon>Viridiplantae</taxon>
        <taxon>Streptophyta</taxon>
        <taxon>Embryophyta</taxon>
        <taxon>Marchantiophyta</taxon>
        <taxon>Marchantiopsida</taxon>
        <taxon>Marchantiidae</taxon>
        <taxon>Marchantiales</taxon>
        <taxon>Marchantiaceae</taxon>
        <taxon>Marchantia</taxon>
    </lineage>
</organism>
<dbReference type="PANTHER" id="PTHR10612:SF56">
    <property type="entry name" value="LIPOCALIN_CYTOSOLIC FATTY-ACID BINDING DOMAIN-CONTAINING PROTEIN"/>
    <property type="match status" value="1"/>
</dbReference>
<proteinExistence type="predicted"/>
<dbReference type="SUPFAM" id="SSF50814">
    <property type="entry name" value="Lipocalins"/>
    <property type="match status" value="2"/>
</dbReference>
<accession>A0A176W0D2</accession>
<evidence type="ECO:0000313" key="3">
    <source>
        <dbReference type="Proteomes" id="UP000077202"/>
    </source>
</evidence>